<proteinExistence type="predicted"/>
<dbReference type="Proteomes" id="UP000325780">
    <property type="component" value="Unassembled WGS sequence"/>
</dbReference>
<gene>
    <name evidence="1" type="ORF">BDV25DRAFT_14660</name>
</gene>
<dbReference type="OrthoDB" id="408373at2759"/>
<accession>A0A5N6U566</accession>
<evidence type="ECO:0000313" key="2">
    <source>
        <dbReference type="Proteomes" id="UP000325780"/>
    </source>
</evidence>
<evidence type="ECO:0000313" key="1">
    <source>
        <dbReference type="EMBL" id="KAE8153787.1"/>
    </source>
</evidence>
<organism evidence="1 2">
    <name type="scientific">Aspergillus avenaceus</name>
    <dbReference type="NCBI Taxonomy" id="36643"/>
    <lineage>
        <taxon>Eukaryota</taxon>
        <taxon>Fungi</taxon>
        <taxon>Dikarya</taxon>
        <taxon>Ascomycota</taxon>
        <taxon>Pezizomycotina</taxon>
        <taxon>Eurotiomycetes</taxon>
        <taxon>Eurotiomycetidae</taxon>
        <taxon>Eurotiales</taxon>
        <taxon>Aspergillaceae</taxon>
        <taxon>Aspergillus</taxon>
        <taxon>Aspergillus subgen. Circumdati</taxon>
    </lineage>
</organism>
<protein>
    <submittedName>
        <fullName evidence="1">Uncharacterized protein</fullName>
    </submittedName>
</protein>
<name>A0A5N6U566_ASPAV</name>
<reference evidence="1 2" key="1">
    <citation type="submission" date="2019-04" db="EMBL/GenBank/DDBJ databases">
        <title>Friends and foes A comparative genomics study of 23 Aspergillus species from section Flavi.</title>
        <authorList>
            <consortium name="DOE Joint Genome Institute"/>
            <person name="Kjaerbolling I."/>
            <person name="Vesth T."/>
            <person name="Frisvad J.C."/>
            <person name="Nybo J.L."/>
            <person name="Theobald S."/>
            <person name="Kildgaard S."/>
            <person name="Isbrandt T."/>
            <person name="Kuo A."/>
            <person name="Sato A."/>
            <person name="Lyhne E.K."/>
            <person name="Kogle M.E."/>
            <person name="Wiebenga A."/>
            <person name="Kun R.S."/>
            <person name="Lubbers R.J."/>
            <person name="Makela M.R."/>
            <person name="Barry K."/>
            <person name="Chovatia M."/>
            <person name="Clum A."/>
            <person name="Daum C."/>
            <person name="Haridas S."/>
            <person name="He G."/>
            <person name="LaButti K."/>
            <person name="Lipzen A."/>
            <person name="Mondo S."/>
            <person name="Riley R."/>
            <person name="Salamov A."/>
            <person name="Simmons B.A."/>
            <person name="Magnuson J.K."/>
            <person name="Henrissat B."/>
            <person name="Mortensen U.H."/>
            <person name="Larsen T.O."/>
            <person name="Devries R.P."/>
            <person name="Grigoriev I.V."/>
            <person name="Machida M."/>
            <person name="Baker S.E."/>
            <person name="Andersen M.R."/>
        </authorList>
    </citation>
    <scope>NUCLEOTIDE SEQUENCE [LARGE SCALE GENOMIC DNA]</scope>
    <source>
        <strain evidence="1 2">IBT 18842</strain>
    </source>
</reference>
<keyword evidence="2" id="KW-1185">Reference proteome</keyword>
<dbReference type="AlphaFoldDB" id="A0A5N6U566"/>
<dbReference type="EMBL" id="ML742035">
    <property type="protein sequence ID" value="KAE8153787.1"/>
    <property type="molecule type" value="Genomic_DNA"/>
</dbReference>
<sequence>MKPTILFVAGAWIVPGFYFLNTIQAAGYLTVSAELASLNPADPATSDCAANAERIEHQFSTPIEEE</sequence>